<reference evidence="9 10" key="1">
    <citation type="submission" date="2020-04" db="EMBL/GenBank/DDBJ databases">
        <title>Plant Genome Project.</title>
        <authorList>
            <person name="Zhang R.-G."/>
        </authorList>
    </citation>
    <scope>NUCLEOTIDE SEQUENCE [LARGE SCALE GENOMIC DNA]</scope>
    <source>
        <strain evidence="9">YNK0</strain>
        <tissue evidence="9">Leaf</tissue>
    </source>
</reference>
<keyword evidence="10" id="KW-1185">Reference proteome</keyword>
<evidence type="ECO:0000256" key="4">
    <source>
        <dbReference type="ARBA" id="ARBA00023163"/>
    </source>
</evidence>
<feature type="domain" description="OVATE" evidence="8">
    <location>
        <begin position="221"/>
        <end position="280"/>
    </location>
</feature>
<dbReference type="AlphaFoldDB" id="A0A835DNY9"/>
<comment type="function">
    <text evidence="6">Transcriptional repressor that regulates multiple aspects of plant growth and development.</text>
</comment>
<evidence type="ECO:0000256" key="1">
    <source>
        <dbReference type="ARBA" id="ARBA00004123"/>
    </source>
</evidence>
<name>A0A835DNY9_TETSI</name>
<dbReference type="GO" id="GO:0005634">
    <property type="term" value="C:nucleus"/>
    <property type="evidence" value="ECO:0007669"/>
    <property type="project" value="UniProtKB-SubCell"/>
</dbReference>
<dbReference type="PROSITE" id="PS51754">
    <property type="entry name" value="OVATE"/>
    <property type="match status" value="1"/>
</dbReference>
<evidence type="ECO:0000256" key="5">
    <source>
        <dbReference type="ARBA" id="ARBA00023242"/>
    </source>
</evidence>
<sequence length="283" mass="32841">MESRFKLRISRMFRVSFGSCRSRNVSDIIEKPVFVAENRRNFHLIEPLSPRVRVFPSICRPRWSETMEVVGNDCIISSEVFNRRKVSERNLFFVSGDTEGRKCPPVSPISPLNEFQEFKKKSKNKNTHEKMSKRESNRFSSSSAETNGGWLSSEDEIEDETEMFFTSKSFSSDSSDSRHRNRRSSRRKTSGTRRRKAVSRNSEMGICPFVLKGKVQESIAVVKRSRDPYSDFRTSMVEMIIEKQIFAAKDLEQLLQCFLSLNSSYHHKVIVEVFSEIWAALFS</sequence>
<evidence type="ECO:0000313" key="10">
    <source>
        <dbReference type="Proteomes" id="UP000655225"/>
    </source>
</evidence>
<comment type="caution">
    <text evidence="9">The sequence shown here is derived from an EMBL/GenBank/DDBJ whole genome shotgun (WGS) entry which is preliminary data.</text>
</comment>
<evidence type="ECO:0000256" key="7">
    <source>
        <dbReference type="SAM" id="MobiDB-lite"/>
    </source>
</evidence>
<evidence type="ECO:0000256" key="2">
    <source>
        <dbReference type="ARBA" id="ARBA00022491"/>
    </source>
</evidence>
<dbReference type="PANTHER" id="PTHR33057:SF17">
    <property type="entry name" value="TRANSCRIPTION REPRESSOR OFP8"/>
    <property type="match status" value="1"/>
</dbReference>
<dbReference type="NCBIfam" id="TIGR01568">
    <property type="entry name" value="A_thal_3678"/>
    <property type="match status" value="1"/>
</dbReference>
<dbReference type="OrthoDB" id="1928390at2759"/>
<evidence type="ECO:0000259" key="8">
    <source>
        <dbReference type="PROSITE" id="PS51754"/>
    </source>
</evidence>
<evidence type="ECO:0000256" key="6">
    <source>
        <dbReference type="RuleBase" id="RU367028"/>
    </source>
</evidence>
<feature type="region of interest" description="Disordered" evidence="7">
    <location>
        <begin position="168"/>
        <end position="199"/>
    </location>
</feature>
<dbReference type="InterPro" id="IPR038933">
    <property type="entry name" value="Ovate"/>
</dbReference>
<feature type="compositionally biased region" description="Basic and acidic residues" evidence="7">
    <location>
        <begin position="126"/>
        <end position="137"/>
    </location>
</feature>
<dbReference type="GO" id="GO:0045892">
    <property type="term" value="P:negative regulation of DNA-templated transcription"/>
    <property type="evidence" value="ECO:0007669"/>
    <property type="project" value="UniProtKB-UniRule"/>
</dbReference>
<dbReference type="Proteomes" id="UP000655225">
    <property type="component" value="Unassembled WGS sequence"/>
</dbReference>
<keyword evidence="5 6" id="KW-0539">Nucleus</keyword>
<evidence type="ECO:0000313" key="9">
    <source>
        <dbReference type="EMBL" id="KAF8407044.1"/>
    </source>
</evidence>
<dbReference type="EMBL" id="JABCRI010000004">
    <property type="protein sequence ID" value="KAF8407044.1"/>
    <property type="molecule type" value="Genomic_DNA"/>
</dbReference>
<organism evidence="9 10">
    <name type="scientific">Tetracentron sinense</name>
    <name type="common">Spur-leaf</name>
    <dbReference type="NCBI Taxonomy" id="13715"/>
    <lineage>
        <taxon>Eukaryota</taxon>
        <taxon>Viridiplantae</taxon>
        <taxon>Streptophyta</taxon>
        <taxon>Embryophyta</taxon>
        <taxon>Tracheophyta</taxon>
        <taxon>Spermatophyta</taxon>
        <taxon>Magnoliopsida</taxon>
        <taxon>Trochodendrales</taxon>
        <taxon>Trochodendraceae</taxon>
        <taxon>Tetracentron</taxon>
    </lineage>
</organism>
<dbReference type="Pfam" id="PF04844">
    <property type="entry name" value="Ovate"/>
    <property type="match status" value="1"/>
</dbReference>
<dbReference type="OMA" id="MRISRMF"/>
<accession>A0A835DNY9</accession>
<feature type="region of interest" description="Disordered" evidence="7">
    <location>
        <begin position="101"/>
        <end position="153"/>
    </location>
</feature>
<comment type="subcellular location">
    <subcellularLocation>
        <location evidence="1 6">Nucleus</location>
    </subcellularLocation>
</comment>
<dbReference type="InterPro" id="IPR006458">
    <property type="entry name" value="Ovate_C"/>
</dbReference>
<proteinExistence type="predicted"/>
<keyword evidence="4 6" id="KW-0804">Transcription</keyword>
<protein>
    <recommendedName>
        <fullName evidence="6">Transcription repressor</fullName>
    </recommendedName>
    <alternativeName>
        <fullName evidence="6">Ovate family protein</fullName>
    </alternativeName>
</protein>
<gene>
    <name evidence="9" type="ORF">HHK36_006169</name>
</gene>
<dbReference type="PANTHER" id="PTHR33057">
    <property type="entry name" value="TRANSCRIPTION REPRESSOR OFP7-RELATED"/>
    <property type="match status" value="1"/>
</dbReference>
<keyword evidence="2 6" id="KW-0678">Repressor</keyword>
<evidence type="ECO:0000256" key="3">
    <source>
        <dbReference type="ARBA" id="ARBA00023015"/>
    </source>
</evidence>
<keyword evidence="3 6" id="KW-0805">Transcription regulation</keyword>
<feature type="compositionally biased region" description="Basic residues" evidence="7">
    <location>
        <begin position="179"/>
        <end position="198"/>
    </location>
</feature>